<evidence type="ECO:0000256" key="1">
    <source>
        <dbReference type="SAM" id="MobiDB-lite"/>
    </source>
</evidence>
<gene>
    <name evidence="2" type="ORF">SKAU_G00382300</name>
</gene>
<evidence type="ECO:0000313" key="3">
    <source>
        <dbReference type="Proteomes" id="UP001152622"/>
    </source>
</evidence>
<feature type="region of interest" description="Disordered" evidence="1">
    <location>
        <begin position="60"/>
        <end position="112"/>
    </location>
</feature>
<sequence length="112" mass="11573">MEALFWPARSTAHILSVKRNGKADLHFEADRLSEVHRQLSRATSVGGPLLKTEMSPYPVTETWAGTGVDGGHSRGGGEGRGSAPASGPGANPHKPSGPGGRFSLSTRVAAGD</sequence>
<accession>A0A9Q1EDV6</accession>
<dbReference type="AlphaFoldDB" id="A0A9Q1EDV6"/>
<reference evidence="2" key="1">
    <citation type="journal article" date="2023" name="Science">
        <title>Genome structures resolve the early diversification of teleost fishes.</title>
        <authorList>
            <person name="Parey E."/>
            <person name="Louis A."/>
            <person name="Montfort J."/>
            <person name="Bouchez O."/>
            <person name="Roques C."/>
            <person name="Iampietro C."/>
            <person name="Lluch J."/>
            <person name="Castinel A."/>
            <person name="Donnadieu C."/>
            <person name="Desvignes T."/>
            <person name="Floi Bucao C."/>
            <person name="Jouanno E."/>
            <person name="Wen M."/>
            <person name="Mejri S."/>
            <person name="Dirks R."/>
            <person name="Jansen H."/>
            <person name="Henkel C."/>
            <person name="Chen W.J."/>
            <person name="Zahm M."/>
            <person name="Cabau C."/>
            <person name="Klopp C."/>
            <person name="Thompson A.W."/>
            <person name="Robinson-Rechavi M."/>
            <person name="Braasch I."/>
            <person name="Lecointre G."/>
            <person name="Bobe J."/>
            <person name="Postlethwait J.H."/>
            <person name="Berthelot C."/>
            <person name="Roest Crollius H."/>
            <person name="Guiguen Y."/>
        </authorList>
    </citation>
    <scope>NUCLEOTIDE SEQUENCE</scope>
    <source>
        <strain evidence="2">WJC10195</strain>
    </source>
</reference>
<name>A0A9Q1EDV6_SYNKA</name>
<dbReference type="EMBL" id="JAINUF010000019">
    <property type="protein sequence ID" value="KAJ8337010.1"/>
    <property type="molecule type" value="Genomic_DNA"/>
</dbReference>
<protein>
    <submittedName>
        <fullName evidence="2">Uncharacterized protein</fullName>
    </submittedName>
</protein>
<feature type="compositionally biased region" description="Low complexity" evidence="1">
    <location>
        <begin position="81"/>
        <end position="92"/>
    </location>
</feature>
<evidence type="ECO:0000313" key="2">
    <source>
        <dbReference type="EMBL" id="KAJ8337010.1"/>
    </source>
</evidence>
<comment type="caution">
    <text evidence="2">The sequence shown here is derived from an EMBL/GenBank/DDBJ whole genome shotgun (WGS) entry which is preliminary data.</text>
</comment>
<dbReference type="Proteomes" id="UP001152622">
    <property type="component" value="Chromosome 19"/>
</dbReference>
<organism evidence="2 3">
    <name type="scientific">Synaphobranchus kaupii</name>
    <name type="common">Kaup's arrowtooth eel</name>
    <dbReference type="NCBI Taxonomy" id="118154"/>
    <lineage>
        <taxon>Eukaryota</taxon>
        <taxon>Metazoa</taxon>
        <taxon>Chordata</taxon>
        <taxon>Craniata</taxon>
        <taxon>Vertebrata</taxon>
        <taxon>Euteleostomi</taxon>
        <taxon>Actinopterygii</taxon>
        <taxon>Neopterygii</taxon>
        <taxon>Teleostei</taxon>
        <taxon>Anguilliformes</taxon>
        <taxon>Synaphobranchidae</taxon>
        <taxon>Synaphobranchus</taxon>
    </lineage>
</organism>
<keyword evidence="3" id="KW-1185">Reference proteome</keyword>
<proteinExistence type="predicted"/>